<accession>A0A6N6WFL3</accession>
<protein>
    <submittedName>
        <fullName evidence="3">Integrase</fullName>
    </submittedName>
</protein>
<feature type="domain" description="Tyr recombinase" evidence="2">
    <location>
        <begin position="109"/>
        <end position="303"/>
    </location>
</feature>
<dbReference type="SUPFAM" id="SSF56349">
    <property type="entry name" value="DNA breaking-rejoining enzymes"/>
    <property type="match status" value="1"/>
</dbReference>
<gene>
    <name evidence="3" type="ORF">FSO04_14380</name>
</gene>
<evidence type="ECO:0000256" key="1">
    <source>
        <dbReference type="ARBA" id="ARBA00023172"/>
    </source>
</evidence>
<dbReference type="Pfam" id="PF12835">
    <property type="entry name" value="Integrase_1"/>
    <property type="match status" value="1"/>
</dbReference>
<dbReference type="Pfam" id="PF12834">
    <property type="entry name" value="Phage_int_SAM_2"/>
    <property type="match status" value="1"/>
</dbReference>
<name>A0A6N6WFL3_9BURK</name>
<reference evidence="3 4" key="1">
    <citation type="journal article" date="2020" name="Int. J. Syst. Evol. Microbiol.">
        <title>Paraburkholderia madseniana sp. nov., a phenolic acid-degrading bacterium isolated from acidic forest soil.</title>
        <authorList>
            <person name="Wilhelm R.C."/>
            <person name="Murphy S.J.L."/>
            <person name="Feriancek N.M."/>
            <person name="Karasz D.C."/>
            <person name="DeRito C.M."/>
            <person name="Newman J.D."/>
            <person name="Buckley D.H."/>
        </authorList>
    </citation>
    <scope>NUCLEOTIDE SEQUENCE [LARGE SCALE GENOMIC DNA]</scope>
    <source>
        <strain evidence="3 4">RP11</strain>
    </source>
</reference>
<dbReference type="Proteomes" id="UP000463700">
    <property type="component" value="Unassembled WGS sequence"/>
</dbReference>
<dbReference type="AlphaFoldDB" id="A0A6N6WFL3"/>
<dbReference type="EMBL" id="VOSW01000023">
    <property type="protein sequence ID" value="KAE8759313.1"/>
    <property type="molecule type" value="Genomic_DNA"/>
</dbReference>
<dbReference type="RefSeq" id="WP_154560313.1">
    <property type="nucleotide sequence ID" value="NZ_VOSW01000023.1"/>
</dbReference>
<evidence type="ECO:0000313" key="4">
    <source>
        <dbReference type="Proteomes" id="UP000463700"/>
    </source>
</evidence>
<proteinExistence type="predicted"/>
<evidence type="ECO:0000259" key="2">
    <source>
        <dbReference type="PROSITE" id="PS51898"/>
    </source>
</evidence>
<keyword evidence="1" id="KW-0233">DNA recombination</keyword>
<sequence>MSWHSNYMHEIGCGKRRAQGAFASHRNTMCEFTAFARFIRTLGIKPRRVKDTPEFAILLYIQHCVARGVAPGTVRNTATEIRCALRRAGRNIDYLTNAAMGISSRDRNGQKRALLPSEVDAFVARAARLNMGFALLLLLQRLLGLRRLEALRSASDLQLWLDCITAGDHTVLVTRGAKGGRRRTVTILMQRREETIRVLRSAVQYCNANGGQLITGRRNSLESALNKLKALYTAIGMTGQTSSHAARYSYAQDKALEYLQSGMDEHAVLIHVSADLGHGPSRQSFTARVYLRGILSHFSRIMQGSRFMGCARYLSEVLNDLRSPNSTEKTRRKSRWTRK</sequence>
<evidence type="ECO:0000313" key="3">
    <source>
        <dbReference type="EMBL" id="KAE8759313.1"/>
    </source>
</evidence>
<dbReference type="GO" id="GO:0015074">
    <property type="term" value="P:DNA integration"/>
    <property type="evidence" value="ECO:0007669"/>
    <property type="project" value="InterPro"/>
</dbReference>
<dbReference type="InterPro" id="IPR002104">
    <property type="entry name" value="Integrase_catalytic"/>
</dbReference>
<organism evidence="3 4">
    <name type="scientific">Paraburkholderia madseniana</name>
    <dbReference type="NCBI Taxonomy" id="2599607"/>
    <lineage>
        <taxon>Bacteria</taxon>
        <taxon>Pseudomonadati</taxon>
        <taxon>Pseudomonadota</taxon>
        <taxon>Betaproteobacteria</taxon>
        <taxon>Burkholderiales</taxon>
        <taxon>Burkholderiaceae</taxon>
        <taxon>Paraburkholderia</taxon>
    </lineage>
</organism>
<dbReference type="InterPro" id="IPR011010">
    <property type="entry name" value="DNA_brk_join_enz"/>
</dbReference>
<dbReference type="PROSITE" id="PS51898">
    <property type="entry name" value="TYR_RECOMBINASE"/>
    <property type="match status" value="1"/>
</dbReference>
<comment type="caution">
    <text evidence="3">The sequence shown here is derived from an EMBL/GenBank/DDBJ whole genome shotgun (WGS) entry which is preliminary data.</text>
</comment>
<dbReference type="GO" id="GO:0006310">
    <property type="term" value="P:DNA recombination"/>
    <property type="evidence" value="ECO:0007669"/>
    <property type="project" value="UniProtKB-KW"/>
</dbReference>
<dbReference type="InterPro" id="IPR024457">
    <property type="entry name" value="Putative_integrase_N"/>
</dbReference>
<dbReference type="OrthoDB" id="8984190at2"/>
<dbReference type="InterPro" id="IPR013762">
    <property type="entry name" value="Integrase-like_cat_sf"/>
</dbReference>
<dbReference type="GO" id="GO:0003677">
    <property type="term" value="F:DNA binding"/>
    <property type="evidence" value="ECO:0007669"/>
    <property type="project" value="InterPro"/>
</dbReference>
<dbReference type="InterPro" id="IPR024456">
    <property type="entry name" value="Integrase_catalytic_putative"/>
</dbReference>
<dbReference type="Gene3D" id="1.10.443.10">
    <property type="entry name" value="Intergrase catalytic core"/>
    <property type="match status" value="1"/>
</dbReference>